<keyword evidence="2 4" id="KW-0238">DNA-binding</keyword>
<dbReference type="PROSITE" id="PS50977">
    <property type="entry name" value="HTH_TETR_2"/>
    <property type="match status" value="1"/>
</dbReference>
<keyword evidence="1" id="KW-0805">Transcription regulation</keyword>
<proteinExistence type="predicted"/>
<dbReference type="EMBL" id="JADQDK010000001">
    <property type="protein sequence ID" value="MBW0135531.1"/>
    <property type="molecule type" value="Genomic_DNA"/>
</dbReference>
<dbReference type="InterPro" id="IPR050109">
    <property type="entry name" value="HTH-type_TetR-like_transc_reg"/>
</dbReference>
<evidence type="ECO:0000256" key="4">
    <source>
        <dbReference type="PROSITE-ProRule" id="PRU00335"/>
    </source>
</evidence>
<accession>A0ABS6UTE6</accession>
<evidence type="ECO:0000256" key="3">
    <source>
        <dbReference type="ARBA" id="ARBA00023163"/>
    </source>
</evidence>
<dbReference type="RefSeq" id="WP_218604335.1">
    <property type="nucleotide sequence ID" value="NZ_JADQDJ010000211.1"/>
</dbReference>
<evidence type="ECO:0000259" key="5">
    <source>
        <dbReference type="PROSITE" id="PS50977"/>
    </source>
</evidence>
<keyword evidence="3" id="KW-0804">Transcription</keyword>
<gene>
    <name evidence="6" type="ORF">I4I81_14870</name>
</gene>
<reference evidence="6 7" key="1">
    <citation type="submission" date="2020-11" db="EMBL/GenBank/DDBJ databases">
        <title>Pseudonocardia abyssalis sp. nov. and Pseudonocardia oceani sp. nov., description and phylogenomic analysis of two novel actinomycetes isolated from the deep Southern Ocean.</title>
        <authorList>
            <person name="Parra J."/>
        </authorList>
    </citation>
    <scope>NUCLEOTIDE SEQUENCE [LARGE SCALE GENOMIC DNA]</scope>
    <source>
        <strain evidence="6 7">KRD-168</strain>
    </source>
</reference>
<keyword evidence="7" id="KW-1185">Reference proteome</keyword>
<evidence type="ECO:0000256" key="2">
    <source>
        <dbReference type="ARBA" id="ARBA00023125"/>
    </source>
</evidence>
<organism evidence="6 7">
    <name type="scientific">Pseudonocardia abyssalis</name>
    <dbReference type="NCBI Taxonomy" id="2792008"/>
    <lineage>
        <taxon>Bacteria</taxon>
        <taxon>Bacillati</taxon>
        <taxon>Actinomycetota</taxon>
        <taxon>Actinomycetes</taxon>
        <taxon>Pseudonocardiales</taxon>
        <taxon>Pseudonocardiaceae</taxon>
        <taxon>Pseudonocardia</taxon>
    </lineage>
</organism>
<evidence type="ECO:0000313" key="7">
    <source>
        <dbReference type="Proteomes" id="UP000694287"/>
    </source>
</evidence>
<sequence length="196" mass="20297">MSDRPRTFTEQARRRQIIDGTIELVAERGYAGTSLSAIAARSGISKASVLYHFASKDEVVAATFADVVDGFVADVGAAVDAADGPEAMLLAYLHSSLAHLRAHPARMKVLVEGLVADRDAPAPGSPAAASRWQAVAGILADGQAAGVFRAFDPRALAVIVSGALDAVAAEWLGDAAFDLDAAAAELETAVLRMLRG</sequence>
<name>A0ABS6UTE6_9PSEU</name>
<dbReference type="PANTHER" id="PTHR30055">
    <property type="entry name" value="HTH-TYPE TRANSCRIPTIONAL REGULATOR RUTR"/>
    <property type="match status" value="1"/>
</dbReference>
<dbReference type="Pfam" id="PF00440">
    <property type="entry name" value="TetR_N"/>
    <property type="match status" value="1"/>
</dbReference>
<dbReference type="PANTHER" id="PTHR30055:SF234">
    <property type="entry name" value="HTH-TYPE TRANSCRIPTIONAL REGULATOR BETI"/>
    <property type="match status" value="1"/>
</dbReference>
<dbReference type="Proteomes" id="UP000694287">
    <property type="component" value="Unassembled WGS sequence"/>
</dbReference>
<evidence type="ECO:0000313" key="6">
    <source>
        <dbReference type="EMBL" id="MBW0135531.1"/>
    </source>
</evidence>
<dbReference type="InterPro" id="IPR001647">
    <property type="entry name" value="HTH_TetR"/>
</dbReference>
<evidence type="ECO:0000256" key="1">
    <source>
        <dbReference type="ARBA" id="ARBA00023015"/>
    </source>
</evidence>
<feature type="DNA-binding region" description="H-T-H motif" evidence="4">
    <location>
        <begin position="34"/>
        <end position="53"/>
    </location>
</feature>
<feature type="domain" description="HTH tetR-type" evidence="5">
    <location>
        <begin position="11"/>
        <end position="71"/>
    </location>
</feature>
<protein>
    <submittedName>
        <fullName evidence="6">TetR family transcriptional regulator</fullName>
    </submittedName>
</protein>
<comment type="caution">
    <text evidence="6">The sequence shown here is derived from an EMBL/GenBank/DDBJ whole genome shotgun (WGS) entry which is preliminary data.</text>
</comment>